<proteinExistence type="predicted"/>
<name>A0A6T9HP03_NOCSC</name>
<evidence type="ECO:0000256" key="1">
    <source>
        <dbReference type="SAM" id="Phobius"/>
    </source>
</evidence>
<feature type="transmembrane region" description="Helical" evidence="1">
    <location>
        <begin position="188"/>
        <end position="213"/>
    </location>
</feature>
<dbReference type="EMBL" id="HBFQ01061049">
    <property type="protein sequence ID" value="CAD8868865.1"/>
    <property type="molecule type" value="Transcribed_RNA"/>
</dbReference>
<evidence type="ECO:0000313" key="4">
    <source>
        <dbReference type="EMBL" id="CAD8868866.1"/>
    </source>
</evidence>
<feature type="signal peptide" evidence="2">
    <location>
        <begin position="1"/>
        <end position="18"/>
    </location>
</feature>
<feature type="chain" id="PRO_5036393740" evidence="2">
    <location>
        <begin position="19"/>
        <end position="297"/>
    </location>
</feature>
<keyword evidence="1" id="KW-0472">Membrane</keyword>
<evidence type="ECO:0000313" key="3">
    <source>
        <dbReference type="EMBL" id="CAD8868865.1"/>
    </source>
</evidence>
<organism evidence="3">
    <name type="scientific">Noctiluca scintillans</name>
    <name type="common">Sea sparkle</name>
    <name type="synonym">Red tide dinoflagellate</name>
    <dbReference type="NCBI Taxonomy" id="2966"/>
    <lineage>
        <taxon>Eukaryota</taxon>
        <taxon>Sar</taxon>
        <taxon>Alveolata</taxon>
        <taxon>Dinophyceae</taxon>
        <taxon>Noctilucales</taxon>
        <taxon>Noctilucaceae</taxon>
        <taxon>Noctiluca</taxon>
    </lineage>
</organism>
<evidence type="ECO:0000256" key="2">
    <source>
        <dbReference type="SAM" id="SignalP"/>
    </source>
</evidence>
<accession>A0A6T9HP03</accession>
<dbReference type="AlphaFoldDB" id="A0A6T9HP03"/>
<sequence>MLRFGAFVGSLILLPCRAEERRLDDIYPDTLDGSCSYGTSCTGTPATIPSNRGMCVIASTGGQCWDVCNTEHETTAYTVSSETTLNDAASNLVMDVRAGMNPGVSCTGTVRLCRSGIDTCGGTDFDEDQGMCVMVVNSPHERSCWDMCDTSIDPSDYCNPGGSEDCIDKINGMRANTVSPGCPRNWSYIWFFLLPMLLICCCIAVFSILYLMFQAKAKRTGGKPDYLQVQGPSNFVATPQYQTHVMPMQYQQPRPQMATAQPGFQSMNATMMPRPAGGSMVPGMVPQTMFTQSQQRV</sequence>
<keyword evidence="2" id="KW-0732">Signal</keyword>
<keyword evidence="1" id="KW-0812">Transmembrane</keyword>
<gene>
    <name evidence="3" type="ORF">NSCI0253_LOCUS43221</name>
    <name evidence="4" type="ORF">NSCI0253_LOCUS43222</name>
</gene>
<reference evidence="3" key="1">
    <citation type="submission" date="2021-01" db="EMBL/GenBank/DDBJ databases">
        <authorList>
            <person name="Corre E."/>
            <person name="Pelletier E."/>
            <person name="Niang G."/>
            <person name="Scheremetjew M."/>
            <person name="Finn R."/>
            <person name="Kale V."/>
            <person name="Holt S."/>
            <person name="Cochrane G."/>
            <person name="Meng A."/>
            <person name="Brown T."/>
            <person name="Cohen L."/>
        </authorList>
    </citation>
    <scope>NUCLEOTIDE SEQUENCE</scope>
</reference>
<dbReference type="EMBL" id="HBFQ01061050">
    <property type="protein sequence ID" value="CAD8868866.1"/>
    <property type="molecule type" value="Transcribed_RNA"/>
</dbReference>
<protein>
    <submittedName>
        <fullName evidence="3">Uncharacterized protein</fullName>
    </submittedName>
</protein>
<keyword evidence="1" id="KW-1133">Transmembrane helix</keyword>